<dbReference type="GO" id="GO:0004485">
    <property type="term" value="F:methylcrotonoyl-CoA carboxylase activity"/>
    <property type="evidence" value="ECO:0007669"/>
    <property type="project" value="TreeGrafter"/>
</dbReference>
<dbReference type="InterPro" id="IPR011053">
    <property type="entry name" value="Single_hybrid_motif"/>
</dbReference>
<sequence length="1216" mass="132385">MSNTHKAVAATAKGQFDEIQVPTDAPGEGEVLLKVAYGAMIAFDTYVTDRAYYIQEHPHILGFSASGTIEKVGPGVDDLKPGDRVTAFTFGDSKRKALQEYSVQPRSVVAKIPDNLPLEQAATIPDNFVTAFYTLFNQLGLPLPASFPAPEAPPLASTPILVYGAGSTAGLYAVQLLHLAGYKKIIATASSRHHEYLRSLGATDTFDYRSSSLVEDIAKAVGGDGKIQLAVDCITAESTLQLISKVISPNGKVAILLPIKEGNTVTNDQQQSLWFEFPKDKNPFAPTTEIIGVRTFFYQEDENLKNNLMPRILPDLLKSGYIKPAPVLLQDKGTFKERVGKGLELLRENKRTEGCSEIDCLEPSHRDLVPSTTQLEMIPTTNRSLAAKHLPKALVRANVSSPGLAPVRLASTLAVKPSPRTRFTSLLNDHRPHAKPQQPLSRSYASDSPSAYAPASFNHTTAERARRTDRTTRRPHFDKILIANRGEIACRVIRTARKLGVKSVAVYSEADKDSLHVQMADEAYCIGPAPSSESYLNMDRIIEVCHRSGAQAVHPGSYGFMTRATVQMFWHSYGFLSENATFSRRLAEEGIVFIGPPESAIISMGSKSESKNIMLGAGVPCVPGYHGENQDPDFLFEEAQKIGFPVLIKAIHGGGGKGMRTVTTASAEAFQEALSSAKRESLKAFGNDTVLIEKYIERPRHVEVQVFADTLGNVVSLWERDCSVQRRNQKIIEEAPAPGLSPELRADLGAKAVAAAKAVNYVGAGTVEFIFDNDTSKFYFMEMNTRLQVEHPVTEMITGLDLVEWQLEVAAGNPLPLSQESIPMVGHAFEARIYAENPRNNFLPDSGTLHYLSTPTPTHVFAPSFSAREKSASSGFSPMSGVSEASSLALDITPSLRIEQGFNQGASIGVFYDPMIAKVVAHGRDRTEALRVLRKALDEYHVVGPSTNVEFLRTLAGNKSFIDEEVETGFIKKHFDELFPPLQPPKPEVLAKAALFVVLRDSVVESKGLSSPWTSLTAHRFGGDSYRRTVKIKTEDLANETNVHVTQKSTGMYDITVETPEKSTQFSSVTANLGGQNTLSTTLDNNYSHTTVVSQPPPPALPASQTANTMERLHIFHGGQKNTLVLPSPNWLLSLGSDVLSAKGALKAPMPSLVVELKVKVGDRVEKGQAVVVIESMKTETVLRADAAGIVKSVGCKNGEMVEEGRELVDIEADEP</sequence>
<evidence type="ECO:0000256" key="7">
    <source>
        <dbReference type="SAM" id="MobiDB-lite"/>
    </source>
</evidence>
<dbReference type="Gene3D" id="3.40.50.20">
    <property type="match status" value="1"/>
</dbReference>
<dbReference type="CDD" id="cd08249">
    <property type="entry name" value="enoyl_reductase_like"/>
    <property type="match status" value="1"/>
</dbReference>
<protein>
    <submittedName>
        <fullName evidence="11">Uncharacterized protein</fullName>
    </submittedName>
</protein>
<dbReference type="InterPro" id="IPR011032">
    <property type="entry name" value="GroES-like_sf"/>
</dbReference>
<dbReference type="GO" id="GO:0046872">
    <property type="term" value="F:metal ion binding"/>
    <property type="evidence" value="ECO:0007669"/>
    <property type="project" value="InterPro"/>
</dbReference>
<organism evidence="11 12">
    <name type="scientific">Gymnopilus dilepis</name>
    <dbReference type="NCBI Taxonomy" id="231916"/>
    <lineage>
        <taxon>Eukaryota</taxon>
        <taxon>Fungi</taxon>
        <taxon>Dikarya</taxon>
        <taxon>Basidiomycota</taxon>
        <taxon>Agaricomycotina</taxon>
        <taxon>Agaricomycetes</taxon>
        <taxon>Agaricomycetidae</taxon>
        <taxon>Agaricales</taxon>
        <taxon>Agaricineae</taxon>
        <taxon>Hymenogastraceae</taxon>
        <taxon>Gymnopilus</taxon>
    </lineage>
</organism>
<dbReference type="SUPFAM" id="SSF51735">
    <property type="entry name" value="NAD(P)-binding Rossmann-fold domains"/>
    <property type="match status" value="1"/>
</dbReference>
<keyword evidence="2" id="KW-0436">Ligase</keyword>
<comment type="cofactor">
    <cofactor evidence="1">
        <name>biotin</name>
        <dbReference type="ChEBI" id="CHEBI:57586"/>
    </cofactor>
</comment>
<evidence type="ECO:0000259" key="10">
    <source>
        <dbReference type="PROSITE" id="PS50979"/>
    </source>
</evidence>
<dbReference type="GO" id="GO:0016651">
    <property type="term" value="F:oxidoreductase activity, acting on NAD(P)H"/>
    <property type="evidence" value="ECO:0007669"/>
    <property type="project" value="InterPro"/>
</dbReference>
<dbReference type="Gene3D" id="3.30.700.40">
    <property type="match status" value="1"/>
</dbReference>
<dbReference type="AlphaFoldDB" id="A0A409VBG2"/>
<feature type="region of interest" description="Disordered" evidence="7">
    <location>
        <begin position="423"/>
        <end position="472"/>
    </location>
</feature>
<evidence type="ECO:0000313" key="11">
    <source>
        <dbReference type="EMBL" id="PPQ64323.1"/>
    </source>
</evidence>
<dbReference type="Proteomes" id="UP000284706">
    <property type="component" value="Unassembled WGS sequence"/>
</dbReference>
<dbReference type="Pfam" id="PF00289">
    <property type="entry name" value="Biotin_carb_N"/>
    <property type="match status" value="2"/>
</dbReference>
<dbReference type="InterPro" id="IPR036291">
    <property type="entry name" value="NAD(P)-bd_dom_sf"/>
</dbReference>
<dbReference type="PROSITE" id="PS50975">
    <property type="entry name" value="ATP_GRASP"/>
    <property type="match status" value="1"/>
</dbReference>
<dbReference type="Gene3D" id="2.40.50.100">
    <property type="match status" value="1"/>
</dbReference>
<dbReference type="SUPFAM" id="SSF51246">
    <property type="entry name" value="Rudiment single hybrid motif"/>
    <property type="match status" value="1"/>
</dbReference>
<dbReference type="PROSITE" id="PS50979">
    <property type="entry name" value="BC"/>
    <property type="match status" value="1"/>
</dbReference>
<dbReference type="SMART" id="SM00829">
    <property type="entry name" value="PKS_ER"/>
    <property type="match status" value="1"/>
</dbReference>
<dbReference type="Pfam" id="PF00364">
    <property type="entry name" value="Biotin_lipoyl"/>
    <property type="match status" value="1"/>
</dbReference>
<dbReference type="InParanoid" id="A0A409VBG2"/>
<dbReference type="InterPro" id="IPR005481">
    <property type="entry name" value="BC-like_N"/>
</dbReference>
<evidence type="ECO:0000256" key="4">
    <source>
        <dbReference type="ARBA" id="ARBA00022840"/>
    </source>
</evidence>
<feature type="compositionally biased region" description="Basic and acidic residues" evidence="7">
    <location>
        <begin position="461"/>
        <end position="472"/>
    </location>
</feature>
<reference evidence="11 12" key="1">
    <citation type="journal article" date="2018" name="Evol. Lett.">
        <title>Horizontal gene cluster transfer increased hallucinogenic mushroom diversity.</title>
        <authorList>
            <person name="Reynolds H.T."/>
            <person name="Vijayakumar V."/>
            <person name="Gluck-Thaler E."/>
            <person name="Korotkin H.B."/>
            <person name="Matheny P.B."/>
            <person name="Slot J.C."/>
        </authorList>
    </citation>
    <scope>NUCLEOTIDE SEQUENCE [LARGE SCALE GENOMIC DNA]</scope>
    <source>
        <strain evidence="11 12">SRW20</strain>
    </source>
</reference>
<evidence type="ECO:0000313" key="12">
    <source>
        <dbReference type="Proteomes" id="UP000284706"/>
    </source>
</evidence>
<dbReference type="PROSITE" id="PS00867">
    <property type="entry name" value="CPSASE_2"/>
    <property type="match status" value="1"/>
</dbReference>
<dbReference type="PANTHER" id="PTHR18866">
    <property type="entry name" value="CARBOXYLASE:PYRUVATE/ACETYL-COA/PROPIONYL-COA CARBOXYLASE"/>
    <property type="match status" value="1"/>
</dbReference>
<dbReference type="Pfam" id="PF00107">
    <property type="entry name" value="ADH_zinc_N"/>
    <property type="match status" value="1"/>
</dbReference>
<feature type="compositionally biased region" description="Low complexity" evidence="7">
    <location>
        <begin position="441"/>
        <end position="456"/>
    </location>
</feature>
<dbReference type="InterPro" id="IPR013815">
    <property type="entry name" value="ATP_grasp_subdomain_1"/>
</dbReference>
<evidence type="ECO:0000256" key="2">
    <source>
        <dbReference type="ARBA" id="ARBA00022598"/>
    </source>
</evidence>
<evidence type="ECO:0000256" key="1">
    <source>
        <dbReference type="ARBA" id="ARBA00001953"/>
    </source>
</evidence>
<keyword evidence="5" id="KW-0092">Biotin</keyword>
<feature type="domain" description="Lipoyl-binding" evidence="8">
    <location>
        <begin position="1135"/>
        <end position="1212"/>
    </location>
</feature>
<accession>A0A409VBG2</accession>
<dbReference type="EMBL" id="NHYE01005668">
    <property type="protein sequence ID" value="PPQ64323.1"/>
    <property type="molecule type" value="Genomic_DNA"/>
</dbReference>
<evidence type="ECO:0000256" key="6">
    <source>
        <dbReference type="PROSITE-ProRule" id="PRU00409"/>
    </source>
</evidence>
<dbReference type="InterPro" id="IPR011761">
    <property type="entry name" value="ATP-grasp"/>
</dbReference>
<dbReference type="PROSITE" id="PS50968">
    <property type="entry name" value="BIOTINYL_LIPOYL"/>
    <property type="match status" value="1"/>
</dbReference>
<dbReference type="GO" id="GO:0005524">
    <property type="term" value="F:ATP binding"/>
    <property type="evidence" value="ECO:0007669"/>
    <property type="project" value="UniProtKB-UniRule"/>
</dbReference>
<dbReference type="InterPro" id="IPR016185">
    <property type="entry name" value="PreATP-grasp_dom_sf"/>
</dbReference>
<comment type="caution">
    <text evidence="11">The sequence shown here is derived from an EMBL/GenBank/DDBJ whole genome shotgun (WGS) entry which is preliminary data.</text>
</comment>
<dbReference type="InterPro" id="IPR013149">
    <property type="entry name" value="ADH-like_C"/>
</dbReference>
<dbReference type="CDD" id="cd06850">
    <property type="entry name" value="biotinyl_domain"/>
    <property type="match status" value="1"/>
</dbReference>
<dbReference type="InterPro" id="IPR020843">
    <property type="entry name" value="ER"/>
</dbReference>
<dbReference type="SUPFAM" id="SSF50129">
    <property type="entry name" value="GroES-like"/>
    <property type="match status" value="1"/>
</dbReference>
<dbReference type="Gene3D" id="3.30.470.20">
    <property type="entry name" value="ATP-grasp fold, B domain"/>
    <property type="match status" value="1"/>
</dbReference>
<dbReference type="Pfam" id="PF02785">
    <property type="entry name" value="Biotin_carb_C"/>
    <property type="match status" value="1"/>
</dbReference>
<evidence type="ECO:0000259" key="9">
    <source>
        <dbReference type="PROSITE" id="PS50975"/>
    </source>
</evidence>
<dbReference type="STRING" id="231916.A0A409VBG2"/>
<dbReference type="InterPro" id="IPR005479">
    <property type="entry name" value="CPAse_ATP-bd"/>
</dbReference>
<dbReference type="OrthoDB" id="196847at2759"/>
<proteinExistence type="predicted"/>
<dbReference type="InterPro" id="IPR005482">
    <property type="entry name" value="Biotin_COase_C"/>
</dbReference>
<dbReference type="InterPro" id="IPR013154">
    <property type="entry name" value="ADH-like_N"/>
</dbReference>
<dbReference type="Gene3D" id="3.90.180.10">
    <property type="entry name" value="Medium-chain alcohol dehydrogenases, catalytic domain"/>
    <property type="match status" value="1"/>
</dbReference>
<dbReference type="Pfam" id="PF02786">
    <property type="entry name" value="CPSase_L_D2"/>
    <property type="match status" value="1"/>
</dbReference>
<keyword evidence="12" id="KW-1185">Reference proteome</keyword>
<dbReference type="GO" id="GO:0005739">
    <property type="term" value="C:mitochondrion"/>
    <property type="evidence" value="ECO:0007669"/>
    <property type="project" value="TreeGrafter"/>
</dbReference>
<evidence type="ECO:0000259" key="8">
    <source>
        <dbReference type="PROSITE" id="PS50968"/>
    </source>
</evidence>
<dbReference type="Pfam" id="PF08240">
    <property type="entry name" value="ADH_N"/>
    <property type="match status" value="1"/>
</dbReference>
<feature type="domain" description="ATP-grasp" evidence="9">
    <location>
        <begin position="611"/>
        <end position="811"/>
    </location>
</feature>
<keyword evidence="3 6" id="KW-0547">Nucleotide-binding</keyword>
<keyword evidence="4 6" id="KW-0067">ATP-binding</keyword>
<evidence type="ECO:0000256" key="5">
    <source>
        <dbReference type="ARBA" id="ARBA00023267"/>
    </source>
</evidence>
<dbReference type="SMART" id="SM00878">
    <property type="entry name" value="Biotin_carb_C"/>
    <property type="match status" value="1"/>
</dbReference>
<dbReference type="FunFam" id="3.30.1490.20:FF:000003">
    <property type="entry name" value="acetyl-CoA carboxylase isoform X1"/>
    <property type="match status" value="1"/>
</dbReference>
<dbReference type="Gene3D" id="3.30.1490.20">
    <property type="entry name" value="ATP-grasp fold, A domain"/>
    <property type="match status" value="1"/>
</dbReference>
<evidence type="ECO:0000256" key="3">
    <source>
        <dbReference type="ARBA" id="ARBA00022741"/>
    </source>
</evidence>
<dbReference type="PANTHER" id="PTHR18866:SF33">
    <property type="entry name" value="METHYLCROTONOYL-COA CARBOXYLASE SUBUNIT ALPHA, MITOCHONDRIAL-RELATED"/>
    <property type="match status" value="1"/>
</dbReference>
<dbReference type="InterPro" id="IPR000089">
    <property type="entry name" value="Biotin_lipoyl"/>
</dbReference>
<feature type="domain" description="Biotin carboxylation" evidence="10">
    <location>
        <begin position="476"/>
        <end position="976"/>
    </location>
</feature>
<dbReference type="InterPro" id="IPR047122">
    <property type="entry name" value="Trans-enoyl_RdTase-like"/>
</dbReference>
<dbReference type="Gene3D" id="3.40.50.720">
    <property type="entry name" value="NAD(P)-binding Rossmann-like Domain"/>
    <property type="match status" value="1"/>
</dbReference>
<dbReference type="SUPFAM" id="SSF51230">
    <property type="entry name" value="Single hybrid motif"/>
    <property type="match status" value="1"/>
</dbReference>
<gene>
    <name evidence="11" type="ORF">CVT26_002206</name>
</gene>
<dbReference type="InterPro" id="IPR050856">
    <property type="entry name" value="Biotin_carboxylase_complex"/>
</dbReference>
<dbReference type="SUPFAM" id="SSF52440">
    <property type="entry name" value="PreATP-grasp domain"/>
    <property type="match status" value="1"/>
</dbReference>
<dbReference type="InterPro" id="IPR011764">
    <property type="entry name" value="Biotin_carboxylation_dom"/>
</dbReference>
<dbReference type="InterPro" id="IPR011054">
    <property type="entry name" value="Rudment_hybrid_motif"/>
</dbReference>
<dbReference type="SUPFAM" id="SSF56059">
    <property type="entry name" value="Glutathione synthetase ATP-binding domain-like"/>
    <property type="match status" value="1"/>
</dbReference>
<name>A0A409VBG2_9AGAR</name>